<keyword evidence="2" id="KW-1185">Reference proteome</keyword>
<dbReference type="EMBL" id="JAHYBZ010000008">
    <property type="protein sequence ID" value="MBW6400562.1"/>
    <property type="molecule type" value="Genomic_DNA"/>
</dbReference>
<dbReference type="InterPro" id="IPR011324">
    <property type="entry name" value="Cytotoxic_necrot_fac-like_cat"/>
</dbReference>
<proteinExistence type="predicted"/>
<dbReference type="RefSeq" id="WP_219765131.1">
    <property type="nucleotide sequence ID" value="NZ_JAHYBZ010000008.1"/>
</dbReference>
<reference evidence="1 2" key="1">
    <citation type="submission" date="2021-07" db="EMBL/GenBank/DDBJ databases">
        <authorList>
            <person name="So Y."/>
        </authorList>
    </citation>
    <scope>NUCLEOTIDE SEQUENCE [LARGE SCALE GENOMIC DNA]</scope>
    <source>
        <strain evidence="1 2">HJA6</strain>
    </source>
</reference>
<dbReference type="SUPFAM" id="SSF64438">
    <property type="entry name" value="CNF1/YfiH-like putative cysteine hydrolases"/>
    <property type="match status" value="1"/>
</dbReference>
<sequence length="169" mass="17509">MARFCEGSMAPYNVLSLTHECTWVMGSTAGTLGSTSFGSCVGLVLWCPATKEGVVAHYAGSLGHPTHQAQARDDTQEILLKAGTAGKAWNAWVFGGMSLSSGTLLSASSVGQTKQLIDLVRAELSGPNGFTHQLDGYPGYGKVSLDLATGEVTLSVEASGSGSRILDLL</sequence>
<evidence type="ECO:0000313" key="2">
    <source>
        <dbReference type="Proteomes" id="UP001196565"/>
    </source>
</evidence>
<evidence type="ECO:0008006" key="3">
    <source>
        <dbReference type="Google" id="ProtNLM"/>
    </source>
</evidence>
<organism evidence="1 2">
    <name type="scientific">Roseomonas alba</name>
    <dbReference type="NCBI Taxonomy" id="2846776"/>
    <lineage>
        <taxon>Bacteria</taxon>
        <taxon>Pseudomonadati</taxon>
        <taxon>Pseudomonadota</taxon>
        <taxon>Alphaproteobacteria</taxon>
        <taxon>Acetobacterales</taxon>
        <taxon>Roseomonadaceae</taxon>
        <taxon>Roseomonas</taxon>
    </lineage>
</organism>
<dbReference type="Proteomes" id="UP001196565">
    <property type="component" value="Unassembled WGS sequence"/>
</dbReference>
<evidence type="ECO:0000313" key="1">
    <source>
        <dbReference type="EMBL" id="MBW6400562.1"/>
    </source>
</evidence>
<comment type="caution">
    <text evidence="1">The sequence shown here is derived from an EMBL/GenBank/DDBJ whole genome shotgun (WGS) entry which is preliminary data.</text>
</comment>
<accession>A0ABS7AFP4</accession>
<dbReference type="Gene3D" id="3.30.1330.200">
    <property type="match status" value="1"/>
</dbReference>
<name>A0ABS7AFP4_9PROT</name>
<dbReference type="InterPro" id="IPR038592">
    <property type="entry name" value="CheD-like_sf"/>
</dbReference>
<gene>
    <name evidence="1" type="ORF">KPL78_22070</name>
</gene>
<protein>
    <recommendedName>
        <fullName evidence="3">Chemoreceptor glutamine deamidase CheD</fullName>
    </recommendedName>
</protein>